<dbReference type="Proteomes" id="UP000019260">
    <property type="component" value="Chromosome"/>
</dbReference>
<proteinExistence type="predicted"/>
<dbReference type="RefSeq" id="WP_156028546.1">
    <property type="nucleotide sequence ID" value="NZ_CP002082.1"/>
</dbReference>
<accession>W6ALH2</accession>
<evidence type="ECO:0000313" key="2">
    <source>
        <dbReference type="Proteomes" id="UP000019260"/>
    </source>
</evidence>
<dbReference type="EMBL" id="CP006720">
    <property type="protein sequence ID" value="AHI58158.1"/>
    <property type="molecule type" value="Genomic_DNA"/>
</dbReference>
<dbReference type="PATRIC" id="fig|838561.3.peg.788"/>
<organism evidence="1 2">
    <name type="scientific">Spiroplasma mirum ATCC 29335</name>
    <dbReference type="NCBI Taxonomy" id="838561"/>
    <lineage>
        <taxon>Bacteria</taxon>
        <taxon>Bacillati</taxon>
        <taxon>Mycoplasmatota</taxon>
        <taxon>Mollicutes</taxon>
        <taxon>Entomoplasmatales</taxon>
        <taxon>Spiroplasmataceae</taxon>
        <taxon>Spiroplasma</taxon>
    </lineage>
</organism>
<sequence length="51" mass="6105">MYNFVLKTEKFINQNITKYLKLNDKDITKEIFIQVENILGMIKPNIFPQTN</sequence>
<keyword evidence="2" id="KW-1185">Reference proteome</keyword>
<dbReference type="KEGG" id="smia:P344_04150"/>
<evidence type="ECO:0000313" key="1">
    <source>
        <dbReference type="EMBL" id="AHI58158.1"/>
    </source>
</evidence>
<name>W6ALH2_9MOLU</name>
<dbReference type="HOGENOM" id="CLU_3103994_0_0_14"/>
<protein>
    <submittedName>
        <fullName evidence="1">Uncharacterized protein</fullName>
    </submittedName>
</protein>
<dbReference type="AlphaFoldDB" id="W6ALH2"/>
<reference evidence="1 2" key="1">
    <citation type="submission" date="2013-09" db="EMBL/GenBank/DDBJ databases">
        <title>Complete genome sequence of Spiroplasma mirum suckling mouse cataract agent.</title>
        <authorList>
            <person name="Landry C.A."/>
            <person name="Bastian F.O."/>
            <person name="Thune R.L."/>
        </authorList>
    </citation>
    <scope>NUCLEOTIDE SEQUENCE [LARGE SCALE GENOMIC DNA]</scope>
    <source>
        <strain evidence="1 2">SMCA</strain>
    </source>
</reference>
<dbReference type="OrthoDB" id="10017545at2"/>
<gene>
    <name evidence="1" type="ORF">P344_04150</name>
</gene>